<dbReference type="PANTHER" id="PTHR38075">
    <property type="entry name" value="DUF4139 DOMAIN-CONTAINING PROTEIN"/>
    <property type="match status" value="1"/>
</dbReference>
<dbReference type="PANTHER" id="PTHR38075:SF1">
    <property type="entry name" value="DUF4139 DOMAIN-CONTAINING PROTEIN"/>
    <property type="match status" value="1"/>
</dbReference>
<evidence type="ECO:0000313" key="2">
    <source>
        <dbReference type="EMBL" id="ADV46880.1"/>
    </source>
</evidence>
<dbReference type="eggNOG" id="COG5316">
    <property type="taxonomic scope" value="Bacteria"/>
</dbReference>
<keyword evidence="3" id="KW-1185">Reference proteome</keyword>
<proteinExistence type="predicted"/>
<gene>
    <name evidence="2" type="ordered locus">Nitsa_1632</name>
</gene>
<evidence type="ECO:0000256" key="1">
    <source>
        <dbReference type="SAM" id="SignalP"/>
    </source>
</evidence>
<feature type="chain" id="PRO_5003212640" description="DUF4139 domain-containing protein" evidence="1">
    <location>
        <begin position="18"/>
        <end position="461"/>
    </location>
</feature>
<dbReference type="EMBL" id="CP002452">
    <property type="protein sequence ID" value="ADV46880.1"/>
    <property type="molecule type" value="Genomic_DNA"/>
</dbReference>
<dbReference type="Proteomes" id="UP000008633">
    <property type="component" value="Chromosome"/>
</dbReference>
<name>E6X0U8_NITSE</name>
<dbReference type="HOGENOM" id="CLU_039933_0_0_7"/>
<dbReference type="OrthoDB" id="9808067at2"/>
<reference evidence="3" key="2">
    <citation type="submission" date="2011-01" db="EMBL/GenBank/DDBJ databases">
        <title>The complete genome of Nitratifractor salsuginis DSM 16511.</title>
        <authorList>
            <consortium name="US DOE Joint Genome Institute (JGI-PGF)"/>
            <person name="Lucas S."/>
            <person name="Copeland A."/>
            <person name="Lapidus A."/>
            <person name="Bruce D."/>
            <person name="Goodwin L."/>
            <person name="Pitluck S."/>
            <person name="Kyrpides N."/>
            <person name="Mavromatis K."/>
            <person name="Ivanova N."/>
            <person name="Mikhailova N."/>
            <person name="Zeytun A."/>
            <person name="Detter J.C."/>
            <person name="Tapia R."/>
            <person name="Han C."/>
            <person name="Land M."/>
            <person name="Hauser L."/>
            <person name="Markowitz V."/>
            <person name="Cheng J.-F."/>
            <person name="Hugenholtz P."/>
            <person name="Woyke T."/>
            <person name="Wu D."/>
            <person name="Tindall B."/>
            <person name="Schuetze A."/>
            <person name="Brambilla E."/>
            <person name="Klenk H.-P."/>
            <person name="Eisen J.A."/>
        </authorList>
    </citation>
    <scope>NUCLEOTIDE SEQUENCE [LARGE SCALE GENOMIC DNA]</scope>
    <source>
        <strain evidence="3">DSM 16511 / JCM 12458 / E9I37-1</strain>
    </source>
</reference>
<evidence type="ECO:0008006" key="4">
    <source>
        <dbReference type="Google" id="ProtNLM"/>
    </source>
</evidence>
<sequence length="461" mass="52044">MKAFIPIFTLTLGTLMAASTVIPPSDSNLSLTIYTNDRAFIHEKRQVSVPAGDQRLVYQNVPNTVIPSSVIPEFSGIPVTLYSQNYVYDLISLTSMLQKSIGQKVLYRPDPKSRDLKEGLLLSAAPSVMIRTESKGRIVTLKDPSQVVFPTIPPTMITRPSLVWHIQTPKAGPLDVDLKYLSRGLSWRSDYVLNLHPKKHTFDLVGWITVDNRTGVSYPHAKIYCLAGEVHTEEKRPMPRAIYKTMAMAAPNVKEESFAGYHLYTIPFRETIRAKEKKQIRFLEKAGITYRQFARAKVHSFQRSGELRLSFLNTLTFRNSASNGLGLPLPRGIVRMYSPDASGTFRFIGESRLGNTPADERVNLSIGTLFDVTGTKKTLKYIARDNYRNVVSQYTLHNRGDVPRVLKIEEQIPTYGGTIRLKSSCSGPCSVRKLTAFVREFTVRLKPKESYKFTSEFEVIR</sequence>
<keyword evidence="1" id="KW-0732">Signal</keyword>
<dbReference type="KEGG" id="nsa:Nitsa_1632"/>
<feature type="signal peptide" evidence="1">
    <location>
        <begin position="1"/>
        <end position="17"/>
    </location>
</feature>
<dbReference type="AlphaFoldDB" id="E6X0U8"/>
<dbReference type="STRING" id="749222.Nitsa_1632"/>
<protein>
    <recommendedName>
        <fullName evidence="4">DUF4139 domain-containing protein</fullName>
    </recommendedName>
</protein>
<accession>E6X0U8</accession>
<dbReference type="RefSeq" id="WP_013554567.1">
    <property type="nucleotide sequence ID" value="NC_014935.1"/>
</dbReference>
<reference evidence="2 3" key="1">
    <citation type="journal article" date="2011" name="Stand. Genomic Sci.">
        <title>Complete genome sequence of Nitratifractor salsuginis type strain (E9I37-1).</title>
        <authorList>
            <person name="Anderson I."/>
            <person name="Sikorski J."/>
            <person name="Zeytun A."/>
            <person name="Nolan M."/>
            <person name="Lapidus A."/>
            <person name="Lucas S."/>
            <person name="Hammon N."/>
            <person name="Deshpande S."/>
            <person name="Cheng J.F."/>
            <person name="Tapia R."/>
            <person name="Han C."/>
            <person name="Goodwin L."/>
            <person name="Pitluck S."/>
            <person name="Liolios K."/>
            <person name="Pagani I."/>
            <person name="Ivanova N."/>
            <person name="Huntemann M."/>
            <person name="Mavromatis K."/>
            <person name="Ovchinikova G."/>
            <person name="Pati A."/>
            <person name="Chen A."/>
            <person name="Palaniappan K."/>
            <person name="Land M."/>
            <person name="Hauser L."/>
            <person name="Brambilla E.M."/>
            <person name="Ngatchou-Djao O.D."/>
            <person name="Rohde M."/>
            <person name="Tindall B.J."/>
            <person name="Goker M."/>
            <person name="Detter J.C."/>
            <person name="Woyke T."/>
            <person name="Bristow J."/>
            <person name="Eisen J.A."/>
            <person name="Markowitz V."/>
            <person name="Hugenholtz P."/>
            <person name="Klenk H.P."/>
            <person name="Kyrpides N.C."/>
        </authorList>
    </citation>
    <scope>NUCLEOTIDE SEQUENCE [LARGE SCALE GENOMIC DNA]</scope>
    <source>
        <strain evidence="3">DSM 16511 / JCM 12458 / E9I37-1</strain>
    </source>
</reference>
<organism evidence="2 3">
    <name type="scientific">Nitratifractor salsuginis (strain DSM 16511 / JCM 12458 / E9I37-1)</name>
    <dbReference type="NCBI Taxonomy" id="749222"/>
    <lineage>
        <taxon>Bacteria</taxon>
        <taxon>Pseudomonadati</taxon>
        <taxon>Campylobacterota</taxon>
        <taxon>Epsilonproteobacteria</taxon>
        <taxon>Campylobacterales</taxon>
        <taxon>Sulfurovaceae</taxon>
        <taxon>Nitratifractor</taxon>
    </lineage>
</organism>
<evidence type="ECO:0000313" key="3">
    <source>
        <dbReference type="Proteomes" id="UP000008633"/>
    </source>
</evidence>